<dbReference type="AlphaFoldDB" id="A0A167XEN9"/>
<comment type="caution">
    <text evidence="1">The sequence shown here is derived from an EMBL/GenBank/DDBJ whole genome shotgun (WGS) entry which is preliminary data.</text>
</comment>
<sequence>MDRLPWELFQDILLVFAHNATKNDVLTKRLVCRDFNHILRPLGCRTISLELTRLSKLYNVPKPRSDGLQTIGHRCKALHIDMTVLRDDDEVEVLNSELQHLPSMQGFCHALRHRYSFSDAGFTELDFYQTTAEVLFYCRDIDRVRICLPQSIRGSHCGVATRVLANAFKALGQRPEEDSAPLKTLVIDNIPEVTLCELWINPSDVMNMQALLPSVETLALSTRCFDRVSFSAIMFGVALWNMISSTRNLQSLYLACSGASRTVKDDNLPEEVTHQDMDFTQWLERRLSGPGPQVTLPKPTYLELRHVAMLPEELLHIAAAFGPSLEELHLFDVSLMIEQSLTSNAESDMHLWVGLPNVDAGPRQWMAMRFRALMPNLRICRCSNLNYKSYLHTTGPVQRVFDYADPARIGRSIAQRFVEVVTGLQQPSLPDGTPMRFHPHDDEFDHLLHNLTERRSRIPIAEYDFEAHRLAAADRPPDYQHSLDGLFANCVDGSRREIRGIVDKVVEGLMAIERLDLESLHLGNTGPGQGLPDPAAGST</sequence>
<evidence type="ECO:0000313" key="1">
    <source>
        <dbReference type="EMBL" id="OAA64885.1"/>
    </source>
</evidence>
<dbReference type="RefSeq" id="XP_018704857.1">
    <property type="nucleotide sequence ID" value="XM_018847901.1"/>
</dbReference>
<keyword evidence="2" id="KW-1185">Reference proteome</keyword>
<dbReference type="STRING" id="1081104.A0A167XEN9"/>
<protein>
    <submittedName>
        <fullName evidence="1">Uncharacterized protein</fullName>
    </submittedName>
</protein>
<dbReference type="OrthoDB" id="4798537at2759"/>
<dbReference type="Proteomes" id="UP000076744">
    <property type="component" value="Unassembled WGS sequence"/>
</dbReference>
<accession>A0A167XEN9</accession>
<reference evidence="1 2" key="1">
    <citation type="journal article" date="2016" name="Genome Biol. Evol.">
        <title>Divergent and convergent evolution of fungal pathogenicity.</title>
        <authorList>
            <person name="Shang Y."/>
            <person name="Xiao G."/>
            <person name="Zheng P."/>
            <person name="Cen K."/>
            <person name="Zhan S."/>
            <person name="Wang C."/>
        </authorList>
    </citation>
    <scope>NUCLEOTIDE SEQUENCE [LARGE SCALE GENOMIC DNA]</scope>
    <source>
        <strain evidence="1 2">ARSEF 2679</strain>
    </source>
</reference>
<proteinExistence type="predicted"/>
<organism evidence="1 2">
    <name type="scientific">Cordyceps fumosorosea (strain ARSEF 2679)</name>
    <name type="common">Isaria fumosorosea</name>
    <dbReference type="NCBI Taxonomy" id="1081104"/>
    <lineage>
        <taxon>Eukaryota</taxon>
        <taxon>Fungi</taxon>
        <taxon>Dikarya</taxon>
        <taxon>Ascomycota</taxon>
        <taxon>Pezizomycotina</taxon>
        <taxon>Sordariomycetes</taxon>
        <taxon>Hypocreomycetidae</taxon>
        <taxon>Hypocreales</taxon>
        <taxon>Cordycipitaceae</taxon>
        <taxon>Cordyceps</taxon>
    </lineage>
</organism>
<name>A0A167XEN9_CORFA</name>
<dbReference type="GeneID" id="30020587"/>
<dbReference type="EMBL" id="AZHB01000009">
    <property type="protein sequence ID" value="OAA64885.1"/>
    <property type="molecule type" value="Genomic_DNA"/>
</dbReference>
<evidence type="ECO:0000313" key="2">
    <source>
        <dbReference type="Proteomes" id="UP000076744"/>
    </source>
</evidence>
<gene>
    <name evidence="1" type="ORF">ISF_04295</name>
</gene>